<accession>A0A5K7ZTB8</accession>
<reference evidence="9 10" key="1">
    <citation type="submission" date="2019-11" db="EMBL/GenBank/DDBJ databases">
        <title>Comparative genomics of hydrocarbon-degrading Desulfosarcina strains.</title>
        <authorList>
            <person name="Watanabe M."/>
            <person name="Kojima H."/>
            <person name="Fukui M."/>
        </authorList>
    </citation>
    <scope>NUCLEOTIDE SEQUENCE [LARGE SCALE GENOMIC DNA]</scope>
    <source>
        <strain evidence="9 10">28bB2T</strain>
    </source>
</reference>
<comment type="similarity">
    <text evidence="2">Belongs to the ABC-4 integral membrane protein family. LolC/E subfamily.</text>
</comment>
<evidence type="ECO:0000256" key="2">
    <source>
        <dbReference type="ARBA" id="ARBA00005236"/>
    </source>
</evidence>
<dbReference type="AlphaFoldDB" id="A0A5K7ZTB8"/>
<dbReference type="Pfam" id="PF02687">
    <property type="entry name" value="FtsX"/>
    <property type="match status" value="1"/>
</dbReference>
<proteinExistence type="inferred from homology"/>
<dbReference type="InterPro" id="IPR003838">
    <property type="entry name" value="ABC3_permease_C"/>
</dbReference>
<dbReference type="RefSeq" id="WP_155323650.1">
    <property type="nucleotide sequence ID" value="NZ_AP021876.1"/>
</dbReference>
<gene>
    <name evidence="9" type="ORF">DSCO28_40140</name>
</gene>
<protein>
    <submittedName>
        <fullName evidence="9">Membrane protein</fullName>
    </submittedName>
</protein>
<feature type="transmembrane region" description="Helical" evidence="7">
    <location>
        <begin position="251"/>
        <end position="275"/>
    </location>
</feature>
<evidence type="ECO:0000256" key="6">
    <source>
        <dbReference type="ARBA" id="ARBA00023136"/>
    </source>
</evidence>
<feature type="transmembrane region" description="Helical" evidence="7">
    <location>
        <begin position="348"/>
        <end position="374"/>
    </location>
</feature>
<evidence type="ECO:0000256" key="5">
    <source>
        <dbReference type="ARBA" id="ARBA00022989"/>
    </source>
</evidence>
<keyword evidence="5 7" id="KW-1133">Transmembrane helix</keyword>
<evidence type="ECO:0000256" key="7">
    <source>
        <dbReference type="SAM" id="Phobius"/>
    </source>
</evidence>
<evidence type="ECO:0000313" key="10">
    <source>
        <dbReference type="Proteomes" id="UP000425960"/>
    </source>
</evidence>
<dbReference type="GO" id="GO:0098797">
    <property type="term" value="C:plasma membrane protein complex"/>
    <property type="evidence" value="ECO:0007669"/>
    <property type="project" value="TreeGrafter"/>
</dbReference>
<feature type="transmembrane region" description="Helical" evidence="7">
    <location>
        <begin position="21"/>
        <end position="44"/>
    </location>
</feature>
<organism evidence="9 10">
    <name type="scientific">Desulfosarcina ovata subsp. sediminis</name>
    <dbReference type="NCBI Taxonomy" id="885957"/>
    <lineage>
        <taxon>Bacteria</taxon>
        <taxon>Pseudomonadati</taxon>
        <taxon>Thermodesulfobacteriota</taxon>
        <taxon>Desulfobacteria</taxon>
        <taxon>Desulfobacterales</taxon>
        <taxon>Desulfosarcinaceae</taxon>
        <taxon>Desulfosarcina</taxon>
    </lineage>
</organism>
<dbReference type="KEGG" id="dov:DSCO28_40140"/>
<evidence type="ECO:0000256" key="4">
    <source>
        <dbReference type="ARBA" id="ARBA00022692"/>
    </source>
</evidence>
<sequence>MKTDGIWLWIRIALCFLGRSGRATAALSVMVVTAVAALIFLAALSVGVEDAMLRNTVGLFSGHITVTAPSVSDRPEGLRIPDVSAVLERIWVNGALSASDHFRPVVLCGIDSDKERAHTALKHKIIAGRYPLDSRDETLISRDLTRDLDVGMGDTVQFEAPSVHPPIRLRVVGIYQTGLDALDRGIAFCPLACIPARTGKRTDAVFLNTGVDTEAVIEAYRRQLPGTVHIEAWYDQMPDLRQLIDLEAVSMALVIFIVFAVVAIGVACSFVIFIIRNMREYGIMKAMGVSATEMAGLIVIKVVLMNLFACGLGTLIGIAGTLAVAHTGGIDLGAFTSHNRYFTVSGVIYPRLTVFSLLAPPVTALVFGLMSAIWPAVMVSRKRVAEILRMI</sequence>
<dbReference type="Proteomes" id="UP000425960">
    <property type="component" value="Chromosome"/>
</dbReference>
<dbReference type="InterPro" id="IPR051447">
    <property type="entry name" value="Lipoprotein-release_system"/>
</dbReference>
<dbReference type="PANTHER" id="PTHR30489:SF0">
    <property type="entry name" value="LIPOPROTEIN-RELEASING SYSTEM TRANSMEMBRANE PROTEIN LOLE"/>
    <property type="match status" value="1"/>
</dbReference>
<comment type="subcellular location">
    <subcellularLocation>
        <location evidence="1">Cell membrane</location>
        <topology evidence="1">Multi-pass membrane protein</topology>
    </subcellularLocation>
</comment>
<evidence type="ECO:0000313" key="9">
    <source>
        <dbReference type="EMBL" id="BBO83448.1"/>
    </source>
</evidence>
<feature type="transmembrane region" description="Helical" evidence="7">
    <location>
        <begin position="295"/>
        <end position="328"/>
    </location>
</feature>
<feature type="domain" description="ABC3 transporter permease C-terminal" evidence="8">
    <location>
        <begin position="253"/>
        <end position="381"/>
    </location>
</feature>
<evidence type="ECO:0000256" key="3">
    <source>
        <dbReference type="ARBA" id="ARBA00022475"/>
    </source>
</evidence>
<dbReference type="EMBL" id="AP021876">
    <property type="protein sequence ID" value="BBO83448.1"/>
    <property type="molecule type" value="Genomic_DNA"/>
</dbReference>
<dbReference type="PANTHER" id="PTHR30489">
    <property type="entry name" value="LIPOPROTEIN-RELEASING SYSTEM TRANSMEMBRANE PROTEIN LOLE"/>
    <property type="match status" value="1"/>
</dbReference>
<evidence type="ECO:0000256" key="1">
    <source>
        <dbReference type="ARBA" id="ARBA00004651"/>
    </source>
</evidence>
<evidence type="ECO:0000259" key="8">
    <source>
        <dbReference type="Pfam" id="PF02687"/>
    </source>
</evidence>
<keyword evidence="4 7" id="KW-0812">Transmembrane</keyword>
<keyword evidence="3" id="KW-1003">Cell membrane</keyword>
<keyword evidence="6 7" id="KW-0472">Membrane</keyword>
<dbReference type="GO" id="GO:0044874">
    <property type="term" value="P:lipoprotein localization to outer membrane"/>
    <property type="evidence" value="ECO:0007669"/>
    <property type="project" value="TreeGrafter"/>
</dbReference>
<name>A0A5K7ZTB8_9BACT</name>